<dbReference type="PROSITE" id="PS51318">
    <property type="entry name" value="TAT"/>
    <property type="match status" value="1"/>
</dbReference>
<feature type="signal peptide" evidence="1">
    <location>
        <begin position="1"/>
        <end position="32"/>
    </location>
</feature>
<keyword evidence="3" id="KW-1185">Reference proteome</keyword>
<dbReference type="AlphaFoldDB" id="A0A7J5D2L1"/>
<organism evidence="2 3">
    <name type="scientific">Streptomyces triticiradicis</name>
    <dbReference type="NCBI Taxonomy" id="2651189"/>
    <lineage>
        <taxon>Bacteria</taxon>
        <taxon>Bacillati</taxon>
        <taxon>Actinomycetota</taxon>
        <taxon>Actinomycetes</taxon>
        <taxon>Kitasatosporales</taxon>
        <taxon>Streptomycetaceae</taxon>
        <taxon>Streptomyces</taxon>
    </lineage>
</organism>
<reference evidence="2 3" key="1">
    <citation type="submission" date="2019-09" db="EMBL/GenBank/DDBJ databases">
        <title>Isolation and identification of active actinomycetes.</title>
        <authorList>
            <person name="Yu Z."/>
            <person name="Han C."/>
            <person name="Yu B."/>
        </authorList>
    </citation>
    <scope>NUCLEOTIDE SEQUENCE [LARGE SCALE GENOMIC DNA]</scope>
    <source>
        <strain evidence="2 3">NEAU-H2</strain>
    </source>
</reference>
<protein>
    <submittedName>
        <fullName evidence="2">Peptidoglycan-binding protein</fullName>
    </submittedName>
</protein>
<evidence type="ECO:0000313" key="2">
    <source>
        <dbReference type="EMBL" id="KAB1977593.1"/>
    </source>
</evidence>
<evidence type="ECO:0000256" key="1">
    <source>
        <dbReference type="SAM" id="SignalP"/>
    </source>
</evidence>
<dbReference type="Gene3D" id="1.10.101.10">
    <property type="entry name" value="PGBD-like superfamily/PGBD"/>
    <property type="match status" value="1"/>
</dbReference>
<comment type="caution">
    <text evidence="2">The sequence shown here is derived from an EMBL/GenBank/DDBJ whole genome shotgun (WGS) entry which is preliminary data.</text>
</comment>
<dbReference type="RefSeq" id="WP_151474635.1">
    <property type="nucleotide sequence ID" value="NZ_WBKG01000060.1"/>
</dbReference>
<dbReference type="Proteomes" id="UP000442990">
    <property type="component" value="Unassembled WGS sequence"/>
</dbReference>
<feature type="chain" id="PRO_5029635873" evidence="1">
    <location>
        <begin position="33"/>
        <end position="184"/>
    </location>
</feature>
<dbReference type="SUPFAM" id="SSF47090">
    <property type="entry name" value="PGBD-like"/>
    <property type="match status" value="1"/>
</dbReference>
<dbReference type="InterPro" id="IPR036366">
    <property type="entry name" value="PGBDSf"/>
</dbReference>
<dbReference type="InterPro" id="IPR006311">
    <property type="entry name" value="TAT_signal"/>
</dbReference>
<name>A0A7J5D2L1_9ACTN</name>
<accession>A0A7J5D2L1</accession>
<dbReference type="EMBL" id="WBKG01000060">
    <property type="protein sequence ID" value="KAB1977593.1"/>
    <property type="molecule type" value="Genomic_DNA"/>
</dbReference>
<gene>
    <name evidence="2" type="ORF">F8144_41770</name>
</gene>
<keyword evidence="1" id="KW-0732">Signal</keyword>
<dbReference type="InterPro" id="IPR036365">
    <property type="entry name" value="PGBD-like_sf"/>
</dbReference>
<evidence type="ECO:0000313" key="3">
    <source>
        <dbReference type="Proteomes" id="UP000442990"/>
    </source>
</evidence>
<proteinExistence type="predicted"/>
<sequence>MKWVSRRFRLGAAMVGALTASVLAMSTTPAVAAGDYSGLPYISGGGDYSDDWGDEGILSMSQHAQSNATCLWQKILWADGYIQPEGADGYFGDITKGYTQHWQADRKGLTPDGAVGKATFGWADGQKIEYVSGSTADGQTLNLRYHGTYWSFPMVRDSYGHYQFQDYAGNWRAAGYDYRTCVNL</sequence>